<dbReference type="KEGG" id="has:Halsa_0256"/>
<dbReference type="PRINTS" id="PR00080">
    <property type="entry name" value="SDRFAMILY"/>
</dbReference>
<feature type="coiled-coil region" evidence="3">
    <location>
        <begin position="58"/>
        <end position="94"/>
    </location>
</feature>
<dbReference type="EMBL" id="CP002304">
    <property type="protein sequence ID" value="ADQ13735.1"/>
    <property type="molecule type" value="Genomic_DNA"/>
</dbReference>
<accession>E4RNQ7</accession>
<gene>
    <name evidence="4" type="ordered locus">Halsa_0256</name>
</gene>
<protein>
    <submittedName>
        <fullName evidence="4">Short-chain dehydrogenase/reductase SDR</fullName>
    </submittedName>
</protein>
<dbReference type="PANTHER" id="PTHR43157">
    <property type="entry name" value="PHOSPHATIDYLINOSITOL-GLYCAN BIOSYNTHESIS CLASS F PROTEIN-RELATED"/>
    <property type="match status" value="1"/>
</dbReference>
<dbReference type="InterPro" id="IPR002347">
    <property type="entry name" value="SDR_fam"/>
</dbReference>
<sequence>MKNILITGATDGIGKETARQLAEKGYRIIIHGRSANRTQKVLEELNMINSQANHKIALADLESQKQVLELSINLKEAEDKIDVLINNAALHKQELELNEAGIEKTIAVNYHSHFILTLLLIPLLEKSEDKRIINLASMAHSDNIDLDRVWNPDNYEGSQAYYDSKLAMLLFTFKLAKILDDYDVNTLHPGAISTKLLHQVWGAGGDSVKKGAETPVFLATSDRVKGESGHFFVDKKKKEATAAAYDQDLQEELWDQSIRKIKYQEILDKIPDRLI</sequence>
<dbReference type="eggNOG" id="COG1028">
    <property type="taxonomic scope" value="Bacteria"/>
</dbReference>
<dbReference type="RefSeq" id="WP_013404841.1">
    <property type="nucleotide sequence ID" value="NC_014654.1"/>
</dbReference>
<reference evidence="4 5" key="2">
    <citation type="journal article" date="2011" name="J. Bacteriol.">
        <title>Complete Genome Sequence of the Haloalkaliphilic, Hydrogen Producing Halanaerobium hydrogenoformans.</title>
        <authorList>
            <person name="Brown S.D."/>
            <person name="Begemann M.B."/>
            <person name="Mormile M.R."/>
            <person name="Wall J.D."/>
            <person name="Han C.S."/>
            <person name="Goodwin L.A."/>
            <person name="Pitluck S."/>
            <person name="Land M.L."/>
            <person name="Hauser L.J."/>
            <person name="Elias D.A."/>
        </authorList>
    </citation>
    <scope>NUCLEOTIDE SEQUENCE [LARGE SCALE GENOMIC DNA]</scope>
    <source>
        <strain evidence="5">sapolanicus</strain>
    </source>
</reference>
<name>E4RNQ7_HALHG</name>
<evidence type="ECO:0000313" key="5">
    <source>
        <dbReference type="Proteomes" id="UP000007434"/>
    </source>
</evidence>
<dbReference type="STRING" id="656519.Halsa_0256"/>
<comment type="similarity">
    <text evidence="2">Belongs to the short-chain dehydrogenases/reductases (SDR) family.</text>
</comment>
<dbReference type="Proteomes" id="UP000007434">
    <property type="component" value="Chromosome"/>
</dbReference>
<evidence type="ECO:0000256" key="1">
    <source>
        <dbReference type="ARBA" id="ARBA00023002"/>
    </source>
</evidence>
<evidence type="ECO:0000256" key="2">
    <source>
        <dbReference type="RuleBase" id="RU000363"/>
    </source>
</evidence>
<dbReference type="PANTHER" id="PTHR43157:SF31">
    <property type="entry name" value="PHOSPHATIDYLINOSITOL-GLYCAN BIOSYNTHESIS CLASS F PROTEIN"/>
    <property type="match status" value="1"/>
</dbReference>
<dbReference type="PRINTS" id="PR00081">
    <property type="entry name" value="GDHRDH"/>
</dbReference>
<keyword evidence="3" id="KW-0175">Coiled coil</keyword>
<evidence type="ECO:0000256" key="3">
    <source>
        <dbReference type="SAM" id="Coils"/>
    </source>
</evidence>
<dbReference type="SUPFAM" id="SSF51735">
    <property type="entry name" value="NAD(P)-binding Rossmann-fold domains"/>
    <property type="match status" value="1"/>
</dbReference>
<dbReference type="Pfam" id="PF00106">
    <property type="entry name" value="adh_short"/>
    <property type="match status" value="1"/>
</dbReference>
<dbReference type="HOGENOM" id="CLU_010194_44_5_9"/>
<proteinExistence type="inferred from homology"/>
<reference evidence="4 5" key="1">
    <citation type="submission" date="2010-11" db="EMBL/GenBank/DDBJ databases">
        <title>Complete sequence of Halanaerobium sp. sapolanicus.</title>
        <authorList>
            <consortium name="US DOE Joint Genome Institute"/>
            <person name="Lucas S."/>
            <person name="Copeland A."/>
            <person name="Lapidus A."/>
            <person name="Cheng J.-F."/>
            <person name="Bruce D."/>
            <person name="Goodwin L."/>
            <person name="Pitluck S."/>
            <person name="Davenport K."/>
            <person name="Detter J.C."/>
            <person name="Han C."/>
            <person name="Tapia R."/>
            <person name="Land M."/>
            <person name="Hauser L."/>
            <person name="Jeffries C."/>
            <person name="Kyrpides N."/>
            <person name="Ivanova N."/>
            <person name="Mikhailova N."/>
            <person name="Begemann M.B."/>
            <person name="Mormile M.R."/>
            <person name="Wall J.D."/>
            <person name="Elias D.A."/>
            <person name="Woyke T."/>
        </authorList>
    </citation>
    <scope>NUCLEOTIDE SEQUENCE [LARGE SCALE GENOMIC DNA]</scope>
    <source>
        <strain evidence="5">sapolanicus</strain>
    </source>
</reference>
<organism evidence="4 5">
    <name type="scientific">Halanaerobium hydrogeniformans</name>
    <name type="common">Halanaerobium sp. (strain sapolanicus)</name>
    <dbReference type="NCBI Taxonomy" id="656519"/>
    <lineage>
        <taxon>Bacteria</taxon>
        <taxon>Bacillati</taxon>
        <taxon>Bacillota</taxon>
        <taxon>Clostridia</taxon>
        <taxon>Halanaerobiales</taxon>
        <taxon>Halanaerobiaceae</taxon>
        <taxon>Halanaerobium</taxon>
    </lineage>
</organism>
<dbReference type="GO" id="GO:0016491">
    <property type="term" value="F:oxidoreductase activity"/>
    <property type="evidence" value="ECO:0007669"/>
    <property type="project" value="UniProtKB-KW"/>
</dbReference>
<dbReference type="Gene3D" id="3.40.50.720">
    <property type="entry name" value="NAD(P)-binding Rossmann-like Domain"/>
    <property type="match status" value="1"/>
</dbReference>
<dbReference type="AlphaFoldDB" id="E4RNQ7"/>
<dbReference type="InterPro" id="IPR036291">
    <property type="entry name" value="NAD(P)-bd_dom_sf"/>
</dbReference>
<evidence type="ECO:0000313" key="4">
    <source>
        <dbReference type="EMBL" id="ADQ13735.1"/>
    </source>
</evidence>
<keyword evidence="5" id="KW-1185">Reference proteome</keyword>
<keyword evidence="1" id="KW-0560">Oxidoreductase</keyword>